<keyword evidence="2" id="KW-1185">Reference proteome</keyword>
<comment type="caution">
    <text evidence="1">The sequence shown here is derived from an EMBL/GenBank/DDBJ whole genome shotgun (WGS) entry which is preliminary data.</text>
</comment>
<dbReference type="EMBL" id="RAVZ01000012">
    <property type="protein sequence ID" value="RKG93199.1"/>
    <property type="molecule type" value="Genomic_DNA"/>
</dbReference>
<sequence>MSAVKRLSMELDGWQAAWKQLDAFLDRVEGAADQDSPHVQTVCALLPVFSVIERARRRAVGIALSPALPSAPGGAGLPGLTTAALVGGEQRLPGVEELEFAVATIGTNADGELTGASILAGTVTLFAFRDEKHGGEVAVRVPTYDFGPLLASGTVDEAIDAGLFSTDQRRAAAEGDAAEMTTWTGLRATRRGELTTTAETVPLNSVLDGLSTSSLSSAFDPVASGAATCRDECLADRGVLLQAKTTVEEQGADVALTDALQRAADSLQGQATDYGTVATALQPPRTATHSPTALADLQATLRRADSPNLPGQLSIEMTLLDVEAGRGMDDAVAVRLAYPDGSLRMLRTLEWSLRFHWVFRQRWFDARNRAVLAPLLRQVLKPFCDSLTRVLAGTSTGIPLVGAVTVAKDTPTQATALSVTPTADLTKVQAGHVAHVGGERPTLAIVLGWEVKGGPPGDKRLRITPLNVSIATDAKLPGVAGLVRSGATVSGSAVSLGTQELLEGQSAAGPQADGVVQEAIVLGTRLTLLLGQGGNALGLVPPTVPAPYPGQTFKLLPPVEVGAARLFLDGIPLASTSGSTKPVPVARPGELLLVRGADDEGTWWQGVAQVDTVSVLTGAAAREEDPVTVTPTPVCCGDDEEVVVITLRDLQLPKALVRDVTLRRDFKGFGGPSLATGVMLPIELDPGTVNVTVQDGGVTKTVLRDPELRVAAAVLKTWLGVPT</sequence>
<evidence type="ECO:0000313" key="2">
    <source>
        <dbReference type="Proteomes" id="UP000268094"/>
    </source>
</evidence>
<gene>
    <name evidence="1" type="ORF">D7V88_03430</name>
</gene>
<dbReference type="OrthoDB" id="5182537at2"/>
<name>A0A3A8JBZ2_9BACT</name>
<accession>A0A3A8JBZ2</accession>
<protein>
    <submittedName>
        <fullName evidence="1">Uncharacterized protein</fullName>
    </submittedName>
</protein>
<evidence type="ECO:0000313" key="1">
    <source>
        <dbReference type="EMBL" id="RKG93199.1"/>
    </source>
</evidence>
<proteinExistence type="predicted"/>
<reference evidence="2" key="1">
    <citation type="submission" date="2018-09" db="EMBL/GenBank/DDBJ databases">
        <authorList>
            <person name="Livingstone P.G."/>
            <person name="Whitworth D.E."/>
        </authorList>
    </citation>
    <scope>NUCLEOTIDE SEQUENCE [LARGE SCALE GENOMIC DNA]</scope>
    <source>
        <strain evidence="2">CA054A</strain>
    </source>
</reference>
<dbReference type="RefSeq" id="WP_120539148.1">
    <property type="nucleotide sequence ID" value="NZ_RAVZ01000012.1"/>
</dbReference>
<organism evidence="1 2">
    <name type="scientific">Corallococcus terminator</name>
    <dbReference type="NCBI Taxonomy" id="2316733"/>
    <lineage>
        <taxon>Bacteria</taxon>
        <taxon>Pseudomonadati</taxon>
        <taxon>Myxococcota</taxon>
        <taxon>Myxococcia</taxon>
        <taxon>Myxococcales</taxon>
        <taxon>Cystobacterineae</taxon>
        <taxon>Myxococcaceae</taxon>
        <taxon>Corallococcus</taxon>
    </lineage>
</organism>
<dbReference type="Proteomes" id="UP000268094">
    <property type="component" value="Unassembled WGS sequence"/>
</dbReference>
<dbReference type="AlphaFoldDB" id="A0A3A8JBZ2"/>